<evidence type="ECO:0000256" key="1">
    <source>
        <dbReference type="SAM" id="MobiDB-lite"/>
    </source>
</evidence>
<name>A0A1W0WUZ6_HYPEX</name>
<protein>
    <submittedName>
        <fullName evidence="2">Uncharacterized protein</fullName>
    </submittedName>
</protein>
<dbReference type="AlphaFoldDB" id="A0A1W0WUZ6"/>
<reference evidence="3" key="1">
    <citation type="submission" date="2017-01" db="EMBL/GenBank/DDBJ databases">
        <title>Comparative genomics of anhydrobiosis in the tardigrade Hypsibius dujardini.</title>
        <authorList>
            <person name="Yoshida Y."/>
            <person name="Koutsovoulos G."/>
            <person name="Laetsch D."/>
            <person name="Stevens L."/>
            <person name="Kumar S."/>
            <person name="Horikawa D."/>
            <person name="Ishino K."/>
            <person name="Komine S."/>
            <person name="Tomita M."/>
            <person name="Blaxter M."/>
            <person name="Arakawa K."/>
        </authorList>
    </citation>
    <scope>NUCLEOTIDE SEQUENCE [LARGE SCALE GENOMIC DNA]</scope>
    <source>
        <strain evidence="3">Z151</strain>
    </source>
</reference>
<sequence>MVINTLPESQYPPPSKTSAGSGTGPRRPDFPRGPGRFGRGPTLVGGLVALAVGYYAYKTYVMPGPYVPMGRRGIGYDDVGLGPDRGKKLEGKYAKQTQ</sequence>
<comment type="caution">
    <text evidence="2">The sequence shown here is derived from an EMBL/GenBank/DDBJ whole genome shotgun (WGS) entry which is preliminary data.</text>
</comment>
<feature type="region of interest" description="Disordered" evidence="1">
    <location>
        <begin position="1"/>
        <end position="39"/>
    </location>
</feature>
<organism evidence="2 3">
    <name type="scientific">Hypsibius exemplaris</name>
    <name type="common">Freshwater tardigrade</name>
    <dbReference type="NCBI Taxonomy" id="2072580"/>
    <lineage>
        <taxon>Eukaryota</taxon>
        <taxon>Metazoa</taxon>
        <taxon>Ecdysozoa</taxon>
        <taxon>Tardigrada</taxon>
        <taxon>Eutardigrada</taxon>
        <taxon>Parachela</taxon>
        <taxon>Hypsibioidea</taxon>
        <taxon>Hypsibiidae</taxon>
        <taxon>Hypsibius</taxon>
    </lineage>
</organism>
<gene>
    <name evidence="2" type="ORF">BV898_07032</name>
</gene>
<evidence type="ECO:0000313" key="3">
    <source>
        <dbReference type="Proteomes" id="UP000192578"/>
    </source>
</evidence>
<evidence type="ECO:0000313" key="2">
    <source>
        <dbReference type="EMBL" id="OQV18977.1"/>
    </source>
</evidence>
<keyword evidence="3" id="KW-1185">Reference proteome</keyword>
<proteinExistence type="predicted"/>
<dbReference type="Proteomes" id="UP000192578">
    <property type="component" value="Unassembled WGS sequence"/>
</dbReference>
<accession>A0A1W0WUZ6</accession>
<dbReference type="EMBL" id="MTYJ01000044">
    <property type="protein sequence ID" value="OQV18977.1"/>
    <property type="molecule type" value="Genomic_DNA"/>
</dbReference>